<dbReference type="InterPro" id="IPR025676">
    <property type="entry name" value="Clr5_dom"/>
</dbReference>
<evidence type="ECO:0000313" key="2">
    <source>
        <dbReference type="EMBL" id="RKU44666.1"/>
    </source>
</evidence>
<evidence type="ECO:0000259" key="1">
    <source>
        <dbReference type="Pfam" id="PF14420"/>
    </source>
</evidence>
<accession>A0A420Y9U8</accession>
<dbReference type="OrthoDB" id="194358at2759"/>
<evidence type="ECO:0000313" key="3">
    <source>
        <dbReference type="Proteomes" id="UP000275385"/>
    </source>
</evidence>
<dbReference type="Pfam" id="PF14420">
    <property type="entry name" value="Clr5"/>
    <property type="match status" value="1"/>
</dbReference>
<dbReference type="EMBL" id="QVQW01000028">
    <property type="protein sequence ID" value="RKU44666.1"/>
    <property type="molecule type" value="Genomic_DNA"/>
</dbReference>
<gene>
    <name evidence="2" type="ORF">DL546_003533</name>
</gene>
<proteinExistence type="predicted"/>
<dbReference type="AlphaFoldDB" id="A0A420Y9U8"/>
<comment type="caution">
    <text evidence="2">The sequence shown here is derived from an EMBL/GenBank/DDBJ whole genome shotgun (WGS) entry which is preliminary data.</text>
</comment>
<organism evidence="2 3">
    <name type="scientific">Coniochaeta pulveracea</name>
    <dbReference type="NCBI Taxonomy" id="177199"/>
    <lineage>
        <taxon>Eukaryota</taxon>
        <taxon>Fungi</taxon>
        <taxon>Dikarya</taxon>
        <taxon>Ascomycota</taxon>
        <taxon>Pezizomycotina</taxon>
        <taxon>Sordariomycetes</taxon>
        <taxon>Sordariomycetidae</taxon>
        <taxon>Coniochaetales</taxon>
        <taxon>Coniochaetaceae</taxon>
        <taxon>Coniochaeta</taxon>
    </lineage>
</organism>
<feature type="domain" description="Clr5" evidence="1">
    <location>
        <begin position="82"/>
        <end position="130"/>
    </location>
</feature>
<protein>
    <recommendedName>
        <fullName evidence="1">Clr5 domain-containing protein</fullName>
    </recommendedName>
</protein>
<reference evidence="2 3" key="1">
    <citation type="submission" date="2018-08" db="EMBL/GenBank/DDBJ databases">
        <title>Draft genome of the lignicolous fungus Coniochaeta pulveracea.</title>
        <authorList>
            <person name="Borstlap C.J."/>
            <person name="De Witt R.N."/>
            <person name="Botha A."/>
            <person name="Volschenk H."/>
        </authorList>
    </citation>
    <scope>NUCLEOTIDE SEQUENCE [LARGE SCALE GENOMIC DNA]</scope>
    <source>
        <strain evidence="2 3">CAB683</strain>
    </source>
</reference>
<keyword evidence="3" id="KW-1185">Reference proteome</keyword>
<dbReference type="Proteomes" id="UP000275385">
    <property type="component" value="Unassembled WGS sequence"/>
</dbReference>
<name>A0A420Y9U8_9PEZI</name>
<sequence>MDVPEIGEHRLIVQGLMSGVTASPLNHTLTPSYTTGDYSFSLPQHQNLITEGDAPLIEQTSSAGLLEIPAPRRKPKARTLRERDWEPVKSRVLELMKTNTLTEVRAILVREVGFDATERQYKSILSKWNAGKNSEETR</sequence>